<organism evidence="2 3">
    <name type="scientific">Xanthobacter dioxanivorans</name>
    <dbReference type="NCBI Taxonomy" id="2528964"/>
    <lineage>
        <taxon>Bacteria</taxon>
        <taxon>Pseudomonadati</taxon>
        <taxon>Pseudomonadota</taxon>
        <taxon>Alphaproteobacteria</taxon>
        <taxon>Hyphomicrobiales</taxon>
        <taxon>Xanthobacteraceae</taxon>
        <taxon>Xanthobacter</taxon>
    </lineage>
</organism>
<dbReference type="AlphaFoldDB" id="A0A974PMN2"/>
<evidence type="ECO:0000256" key="1">
    <source>
        <dbReference type="SAM" id="Coils"/>
    </source>
</evidence>
<dbReference type="RefSeq" id="WP_203192988.1">
    <property type="nucleotide sequence ID" value="NZ_CP063362.1"/>
</dbReference>
<sequence length="106" mass="11555">MSETEEVLAVFEEMRDHICEVGGHGWGIMSGVAARLRASEARAADLRKDLQAAQTEKAGLEASRIRWKAEAEAAKAEAERWKAAAMGKITPEWRAIHEAGAKPIEG</sequence>
<keyword evidence="1" id="KW-0175">Coiled coil</keyword>
<dbReference type="KEGG" id="xdi:EZH22_24485"/>
<protein>
    <submittedName>
        <fullName evidence="2">Uncharacterized protein</fullName>
    </submittedName>
</protein>
<gene>
    <name evidence="2" type="ORF">EZH22_24485</name>
</gene>
<feature type="coiled-coil region" evidence="1">
    <location>
        <begin position="36"/>
        <end position="84"/>
    </location>
</feature>
<proteinExistence type="predicted"/>
<name>A0A974PMN2_9HYPH</name>
<dbReference type="EMBL" id="CP063362">
    <property type="protein sequence ID" value="QRG06111.1"/>
    <property type="molecule type" value="Genomic_DNA"/>
</dbReference>
<reference evidence="2 3" key="1">
    <citation type="submission" date="2020-10" db="EMBL/GenBank/DDBJ databases">
        <title>Degradation of 1,4-Dioxane by Xanthobacter sp. YN2, via a Novel Group-2 Soluble Di-Iron Monooxygenase.</title>
        <authorList>
            <person name="Ma F."/>
            <person name="Wang Y."/>
            <person name="Yang J."/>
            <person name="Guo H."/>
            <person name="Su D."/>
            <person name="Yu L."/>
        </authorList>
    </citation>
    <scope>NUCLEOTIDE SEQUENCE [LARGE SCALE GENOMIC DNA]</scope>
    <source>
        <strain evidence="2 3">YN2</strain>
    </source>
</reference>
<keyword evidence="3" id="KW-1185">Reference proteome</keyword>
<evidence type="ECO:0000313" key="2">
    <source>
        <dbReference type="EMBL" id="QRG06111.1"/>
    </source>
</evidence>
<evidence type="ECO:0000313" key="3">
    <source>
        <dbReference type="Proteomes" id="UP000596427"/>
    </source>
</evidence>
<dbReference type="Proteomes" id="UP000596427">
    <property type="component" value="Chromosome"/>
</dbReference>
<accession>A0A974PMN2</accession>